<keyword evidence="12" id="KW-1185">Reference proteome</keyword>
<proteinExistence type="predicted"/>
<accession>A0A8S3PV41</accession>
<keyword evidence="4" id="KW-0255">Endonuclease</keyword>
<dbReference type="PROSITE" id="PS00141">
    <property type="entry name" value="ASP_PROTEASE"/>
    <property type="match status" value="1"/>
</dbReference>
<dbReference type="OrthoDB" id="7686632at2759"/>
<feature type="domain" description="Integrase catalytic" evidence="10">
    <location>
        <begin position="889"/>
        <end position="1052"/>
    </location>
</feature>
<dbReference type="GO" id="GO:0006508">
    <property type="term" value="P:proteolysis"/>
    <property type="evidence" value="ECO:0007669"/>
    <property type="project" value="InterPro"/>
</dbReference>
<dbReference type="EMBL" id="CAJPWZ010000173">
    <property type="protein sequence ID" value="CAG2187555.1"/>
    <property type="molecule type" value="Genomic_DNA"/>
</dbReference>
<dbReference type="FunFam" id="3.30.420.10:FF:000032">
    <property type="entry name" value="Retrovirus-related Pol polyprotein from transposon 297-like Protein"/>
    <property type="match status" value="1"/>
</dbReference>
<dbReference type="InterPro" id="IPR036397">
    <property type="entry name" value="RNaseH_sf"/>
</dbReference>
<dbReference type="FunFam" id="1.10.340.70:FF:000001">
    <property type="entry name" value="Retrovirus-related Pol polyprotein from transposon gypsy-like Protein"/>
    <property type="match status" value="1"/>
</dbReference>
<dbReference type="InterPro" id="IPR001584">
    <property type="entry name" value="Integrase_cat-core"/>
</dbReference>
<keyword evidence="7" id="KW-0479">Metal-binding</keyword>
<dbReference type="GO" id="GO:0003964">
    <property type="term" value="F:RNA-directed DNA polymerase activity"/>
    <property type="evidence" value="ECO:0007669"/>
    <property type="project" value="UniProtKB-KW"/>
</dbReference>
<evidence type="ECO:0000313" key="12">
    <source>
        <dbReference type="Proteomes" id="UP000683360"/>
    </source>
</evidence>
<dbReference type="SUPFAM" id="SSF50630">
    <property type="entry name" value="Acid proteases"/>
    <property type="match status" value="1"/>
</dbReference>
<evidence type="ECO:0000259" key="10">
    <source>
        <dbReference type="PROSITE" id="PS50994"/>
    </source>
</evidence>
<dbReference type="Pfam" id="PF17921">
    <property type="entry name" value="Integrase_H2C2"/>
    <property type="match status" value="1"/>
</dbReference>
<evidence type="ECO:0000256" key="5">
    <source>
        <dbReference type="ARBA" id="ARBA00022801"/>
    </source>
</evidence>
<dbReference type="CDD" id="cd01647">
    <property type="entry name" value="RT_LTR"/>
    <property type="match status" value="1"/>
</dbReference>
<dbReference type="InterPro" id="IPR001878">
    <property type="entry name" value="Znf_CCHC"/>
</dbReference>
<feature type="region of interest" description="Disordered" evidence="8">
    <location>
        <begin position="52"/>
        <end position="142"/>
    </location>
</feature>
<dbReference type="PROSITE" id="PS50158">
    <property type="entry name" value="ZF_CCHC"/>
    <property type="match status" value="1"/>
</dbReference>
<dbReference type="Gene3D" id="2.40.70.10">
    <property type="entry name" value="Acid Proteases"/>
    <property type="match status" value="1"/>
</dbReference>
<dbReference type="InterPro" id="IPR001969">
    <property type="entry name" value="Aspartic_peptidase_AS"/>
</dbReference>
<evidence type="ECO:0000256" key="7">
    <source>
        <dbReference type="PROSITE-ProRule" id="PRU00047"/>
    </source>
</evidence>
<dbReference type="GO" id="GO:0003676">
    <property type="term" value="F:nucleic acid binding"/>
    <property type="evidence" value="ECO:0007669"/>
    <property type="project" value="InterPro"/>
</dbReference>
<dbReference type="Pfam" id="PF13975">
    <property type="entry name" value="gag-asp_proteas"/>
    <property type="match status" value="1"/>
</dbReference>
<evidence type="ECO:0000256" key="4">
    <source>
        <dbReference type="ARBA" id="ARBA00022759"/>
    </source>
</evidence>
<evidence type="ECO:0000259" key="9">
    <source>
        <dbReference type="PROSITE" id="PS50158"/>
    </source>
</evidence>
<dbReference type="SUPFAM" id="SSF56672">
    <property type="entry name" value="DNA/RNA polymerases"/>
    <property type="match status" value="1"/>
</dbReference>
<dbReference type="PANTHER" id="PTHR37984">
    <property type="entry name" value="PROTEIN CBG26694"/>
    <property type="match status" value="1"/>
</dbReference>
<keyword evidence="1" id="KW-0808">Transferase</keyword>
<dbReference type="InterPro" id="IPR043502">
    <property type="entry name" value="DNA/RNA_pol_sf"/>
</dbReference>
<sequence length="1197" mass="135865">MKIRQEDLLQRFLMGLSDHDSRVHVELYKEPNTIEEAVQEVITFTEAISPQEEHTVSKFKRQVRQGKQKTNSKKGKNKGKKQDDQSLSEDSDQTNPPKSGFTTVDIEQIKDIIKRVNQEQRRDENIQKPNGYQGNSHFSSTPNYVPDSHSYNRRENINTVNPPSQQGYGSQDTKKHFACYYCGQPGHFARNCFSNPKRQPDFKRSQPWNEGRTREVTPPTLDFRVNSNDQELTQGFQEKGQILREENKEVSHSSSSSVEVLSKNESSFNEVIDFSQGENENLCSSCDDSSEQNLISPQFIGRQVLRSEGVYIEGHVQGTEVNFTVDTGASRTVLSRRAFQQIPFAKRPLLKKSNMLASADGKPLHELGKAIFDIKLGDLPFEIEVVVAEIEDEALLGLDVLMKADCGPANLRLSDGIMLLGDTSIPCQQIGLPERVRKIRVADNFSIPPRSEMLIDVFIDRYEDDQILGSFDFVLDPTEDILQRYPVVMAPTIVNIEKDVTSLVRILNPFDTEFTLYQDTVIGEAESLIKEPEILVSCEDKAEVSNFSVVRRIKLGDHKPVQWETNTGIIRNISKKGTADGGKSGIVPDHLQDLFLESTKERSAEECDIISNLLNKFSNAFSKNDMDLGLTNLTENCIDTGDARPVKQPPRRVPLTYVNEEKKLVDQMLQQGIIQKSHSPWASPLVLVVKKSGKLRPCCDFRRLNKLSRLDSFPIPRIQDCLDTLSGSTIFSTFDLISGFNQIPVKKEDIPKTAFVTNVISHCDKTCHGTDGKRPPWRDVESLSPATRHYWHLWESLFFKDNLLFKEFSKRDETADQIQFLTPQKLKPEILAQMHNSITSGHLGRKKTKAKLSQRFYWYEMREDITIWLAKCDICQANKPPVKGYRAPLGSMPTGGPWDRLATDILGPLPVTPRHNKYVLTVTDHFTKWVEVFPVPDSTAVTCAYLILNDVICRYGCPLALHSDQGRNYESDIFQELCSMLDIRKTRTSVRNPKGNGQTERFNRSLLSMIKSYLQGEQTDWDLNLGCLAGAYRSTPNESTSLTPNLLMLGREIRFPVEVTQAKVLVQGEVQVNPGDFVCELRERLQKAHSVARKHLSANAKRRKDYYDQKVNLVIYNIFDKVWYLIETKKEGMSPKLQPLYLGPCLITKKLNEINFQIQLDAKGTRKVINHNKLKPYIGENIPNTASKVSSTIVIIA</sequence>
<dbReference type="GO" id="GO:0008270">
    <property type="term" value="F:zinc ion binding"/>
    <property type="evidence" value="ECO:0007669"/>
    <property type="project" value="UniProtKB-KW"/>
</dbReference>
<dbReference type="InterPro" id="IPR041588">
    <property type="entry name" value="Integrase_H2C2"/>
</dbReference>
<evidence type="ECO:0000256" key="3">
    <source>
        <dbReference type="ARBA" id="ARBA00022722"/>
    </source>
</evidence>
<evidence type="ECO:0000256" key="8">
    <source>
        <dbReference type="SAM" id="MobiDB-lite"/>
    </source>
</evidence>
<dbReference type="Gene3D" id="3.30.420.10">
    <property type="entry name" value="Ribonuclease H-like superfamily/Ribonuclease H"/>
    <property type="match status" value="1"/>
</dbReference>
<evidence type="ECO:0000313" key="11">
    <source>
        <dbReference type="EMBL" id="CAG2187555.1"/>
    </source>
</evidence>
<feature type="compositionally biased region" description="Basic and acidic residues" evidence="8">
    <location>
        <begin position="107"/>
        <end position="126"/>
    </location>
</feature>
<reference evidence="11" key="1">
    <citation type="submission" date="2021-03" db="EMBL/GenBank/DDBJ databases">
        <authorList>
            <person name="Bekaert M."/>
        </authorList>
    </citation>
    <scope>NUCLEOTIDE SEQUENCE</scope>
</reference>
<keyword evidence="2" id="KW-0548">Nucleotidyltransferase</keyword>
<feature type="domain" description="CCHC-type" evidence="9">
    <location>
        <begin position="179"/>
        <end position="192"/>
    </location>
</feature>
<dbReference type="InterPro" id="IPR012337">
    <property type="entry name" value="RNaseH-like_sf"/>
</dbReference>
<keyword evidence="5" id="KW-0378">Hydrolase</keyword>
<evidence type="ECO:0000256" key="1">
    <source>
        <dbReference type="ARBA" id="ARBA00022679"/>
    </source>
</evidence>
<keyword evidence="3" id="KW-0540">Nuclease</keyword>
<dbReference type="GO" id="GO:0015074">
    <property type="term" value="P:DNA integration"/>
    <property type="evidence" value="ECO:0007669"/>
    <property type="project" value="InterPro"/>
</dbReference>
<dbReference type="CDD" id="cd05483">
    <property type="entry name" value="retropepsin_like_bacteria"/>
    <property type="match status" value="1"/>
</dbReference>
<dbReference type="InterPro" id="IPR036875">
    <property type="entry name" value="Znf_CCHC_sf"/>
</dbReference>
<feature type="compositionally biased region" description="Basic residues" evidence="8">
    <location>
        <begin position="57"/>
        <end position="79"/>
    </location>
</feature>
<evidence type="ECO:0000256" key="2">
    <source>
        <dbReference type="ARBA" id="ARBA00022695"/>
    </source>
</evidence>
<feature type="compositionally biased region" description="Polar residues" evidence="8">
    <location>
        <begin position="127"/>
        <end position="142"/>
    </location>
</feature>
<dbReference type="SMART" id="SM00343">
    <property type="entry name" value="ZnF_C2HC"/>
    <property type="match status" value="1"/>
</dbReference>
<dbReference type="InterPro" id="IPR050951">
    <property type="entry name" value="Retrovirus_Pol_polyprotein"/>
</dbReference>
<name>A0A8S3PV41_MYTED</name>
<dbReference type="Pfam" id="PF00098">
    <property type="entry name" value="zf-CCHC"/>
    <property type="match status" value="1"/>
</dbReference>
<dbReference type="Gene3D" id="4.10.60.10">
    <property type="entry name" value="Zinc finger, CCHC-type"/>
    <property type="match status" value="1"/>
</dbReference>
<organism evidence="11 12">
    <name type="scientific">Mytilus edulis</name>
    <name type="common">Blue mussel</name>
    <dbReference type="NCBI Taxonomy" id="6550"/>
    <lineage>
        <taxon>Eukaryota</taxon>
        <taxon>Metazoa</taxon>
        <taxon>Spiralia</taxon>
        <taxon>Lophotrochozoa</taxon>
        <taxon>Mollusca</taxon>
        <taxon>Bivalvia</taxon>
        <taxon>Autobranchia</taxon>
        <taxon>Pteriomorphia</taxon>
        <taxon>Mytilida</taxon>
        <taxon>Mytiloidea</taxon>
        <taxon>Mytilidae</taxon>
        <taxon>Mytilinae</taxon>
        <taxon>Mytilus</taxon>
    </lineage>
</organism>
<dbReference type="Gene3D" id="1.10.340.70">
    <property type="match status" value="1"/>
</dbReference>
<dbReference type="SUPFAM" id="SSF57756">
    <property type="entry name" value="Retrovirus zinc finger-like domains"/>
    <property type="match status" value="1"/>
</dbReference>
<evidence type="ECO:0008006" key="13">
    <source>
        <dbReference type="Google" id="ProtNLM"/>
    </source>
</evidence>
<dbReference type="AlphaFoldDB" id="A0A8S3PV41"/>
<dbReference type="InterPro" id="IPR034122">
    <property type="entry name" value="Retropepsin-like_bacterial"/>
</dbReference>
<dbReference type="InterPro" id="IPR000477">
    <property type="entry name" value="RT_dom"/>
</dbReference>
<dbReference type="Gene3D" id="3.10.10.10">
    <property type="entry name" value="HIV Type 1 Reverse Transcriptase, subunit A, domain 1"/>
    <property type="match status" value="1"/>
</dbReference>
<gene>
    <name evidence="11" type="ORF">MEDL_3027</name>
</gene>
<protein>
    <recommendedName>
        <fullName evidence="13">Endonuclease</fullName>
    </recommendedName>
</protein>
<dbReference type="GO" id="GO:0004519">
    <property type="term" value="F:endonuclease activity"/>
    <property type="evidence" value="ECO:0007669"/>
    <property type="project" value="UniProtKB-KW"/>
</dbReference>
<dbReference type="InterPro" id="IPR021109">
    <property type="entry name" value="Peptidase_aspartic_dom_sf"/>
</dbReference>
<keyword evidence="6" id="KW-0695">RNA-directed DNA polymerase</keyword>
<dbReference type="Proteomes" id="UP000683360">
    <property type="component" value="Unassembled WGS sequence"/>
</dbReference>
<dbReference type="PANTHER" id="PTHR37984:SF15">
    <property type="entry name" value="INTEGRASE CATALYTIC DOMAIN-CONTAINING PROTEIN"/>
    <property type="match status" value="1"/>
</dbReference>
<dbReference type="SUPFAM" id="SSF53098">
    <property type="entry name" value="Ribonuclease H-like"/>
    <property type="match status" value="1"/>
</dbReference>
<evidence type="ECO:0000256" key="6">
    <source>
        <dbReference type="ARBA" id="ARBA00022918"/>
    </source>
</evidence>
<dbReference type="Pfam" id="PF00078">
    <property type="entry name" value="RVT_1"/>
    <property type="match status" value="1"/>
</dbReference>
<dbReference type="Pfam" id="PF00665">
    <property type="entry name" value="rve"/>
    <property type="match status" value="1"/>
</dbReference>
<feature type="region of interest" description="Disordered" evidence="8">
    <location>
        <begin position="199"/>
        <end position="225"/>
    </location>
</feature>
<keyword evidence="7" id="KW-0862">Zinc</keyword>
<dbReference type="GO" id="GO:0004190">
    <property type="term" value="F:aspartic-type endopeptidase activity"/>
    <property type="evidence" value="ECO:0007669"/>
    <property type="project" value="InterPro"/>
</dbReference>
<dbReference type="PROSITE" id="PS50994">
    <property type="entry name" value="INTEGRASE"/>
    <property type="match status" value="1"/>
</dbReference>
<comment type="caution">
    <text evidence="11">The sequence shown here is derived from an EMBL/GenBank/DDBJ whole genome shotgun (WGS) entry which is preliminary data.</text>
</comment>
<keyword evidence="7" id="KW-0863">Zinc-finger</keyword>